<dbReference type="InterPro" id="IPR005225">
    <property type="entry name" value="Small_GTP-bd"/>
</dbReference>
<dbReference type="SUPFAM" id="SSF52156">
    <property type="entry name" value="Initiation factor IF2/eIF5b, domain 3"/>
    <property type="match status" value="1"/>
</dbReference>
<dbReference type="FunFam" id="3.40.50.10050:FF:000002">
    <property type="entry name" value="Eukaryotic translation initiation factor 5B"/>
    <property type="match status" value="1"/>
</dbReference>
<dbReference type="InterPro" id="IPR009000">
    <property type="entry name" value="Transl_B-barrel_sf"/>
</dbReference>
<dbReference type="InterPro" id="IPR000795">
    <property type="entry name" value="T_Tr_GTP-bd_dom"/>
</dbReference>
<dbReference type="CDD" id="cd01887">
    <property type="entry name" value="IF2_eIF5B"/>
    <property type="match status" value="1"/>
</dbReference>
<dbReference type="InterPro" id="IPR015760">
    <property type="entry name" value="TIF_IF2"/>
</dbReference>
<dbReference type="FunFam" id="2.40.30.10:FF:000013">
    <property type="entry name" value="eukaryotic translation initiation factor 5B"/>
    <property type="match status" value="1"/>
</dbReference>
<evidence type="ECO:0000256" key="16">
    <source>
        <dbReference type="SAM" id="MobiDB-lite"/>
    </source>
</evidence>
<evidence type="ECO:0000313" key="19">
    <source>
        <dbReference type="EMBL" id="QDZ17691.1"/>
    </source>
</evidence>
<evidence type="ECO:0000256" key="3">
    <source>
        <dbReference type="ARBA" id="ARBA00011986"/>
    </source>
</evidence>
<evidence type="ECO:0000256" key="5">
    <source>
        <dbReference type="ARBA" id="ARBA00022490"/>
    </source>
</evidence>
<proteinExistence type="inferred from homology"/>
<evidence type="ECO:0000313" key="20">
    <source>
        <dbReference type="Proteomes" id="UP000316726"/>
    </source>
</evidence>
<feature type="compositionally biased region" description="Basic residues" evidence="16">
    <location>
        <begin position="1"/>
        <end position="10"/>
    </location>
</feature>
<dbReference type="Proteomes" id="UP000316726">
    <property type="component" value="Chromosome 1"/>
</dbReference>
<dbReference type="NCBIfam" id="NF003078">
    <property type="entry name" value="PRK04004.1"/>
    <property type="match status" value="1"/>
</dbReference>
<feature type="compositionally biased region" description="Low complexity" evidence="16">
    <location>
        <begin position="94"/>
        <end position="103"/>
    </location>
</feature>
<keyword evidence="6 19" id="KW-0396">Initiation factor</keyword>
<feature type="domain" description="Tr-type G" evidence="18">
    <location>
        <begin position="806"/>
        <end position="1023"/>
    </location>
</feature>
<evidence type="ECO:0000256" key="12">
    <source>
        <dbReference type="ARBA" id="ARBA00022917"/>
    </source>
</evidence>
<reference evidence="19 20" key="1">
    <citation type="submission" date="2018-07" db="EMBL/GenBank/DDBJ databases">
        <title>The complete nuclear genome of the prasinophyte Chloropicon primus (CCMP1205).</title>
        <authorList>
            <person name="Pombert J.-F."/>
            <person name="Otis C."/>
            <person name="Turmel M."/>
            <person name="Lemieux C."/>
        </authorList>
    </citation>
    <scope>NUCLEOTIDE SEQUENCE [LARGE SCALE GENOMIC DNA]</scope>
    <source>
        <strain evidence="19 20">CCMP1205</strain>
    </source>
</reference>
<dbReference type="STRING" id="1764295.A0A5B8MC64"/>
<keyword evidence="11 15" id="KW-0694">RNA-binding</keyword>
<dbReference type="CDD" id="cd03703">
    <property type="entry name" value="aeIF5B_II"/>
    <property type="match status" value="1"/>
</dbReference>
<dbReference type="CDD" id="cd02796">
    <property type="entry name" value="tRNA_bind_bactPheRS"/>
    <property type="match status" value="1"/>
</dbReference>
<dbReference type="SUPFAM" id="SSF52540">
    <property type="entry name" value="P-loop containing nucleoside triphosphate hydrolases"/>
    <property type="match status" value="1"/>
</dbReference>
<keyword evidence="12" id="KW-0648">Protein biosynthesis</keyword>
<feature type="compositionally biased region" description="Basic and acidic residues" evidence="16">
    <location>
        <begin position="416"/>
        <end position="452"/>
    </location>
</feature>
<keyword evidence="7 15" id="KW-0820">tRNA-binding</keyword>
<feature type="compositionally biased region" description="Acidic residues" evidence="16">
    <location>
        <begin position="756"/>
        <end position="778"/>
    </location>
</feature>
<dbReference type="InterPro" id="IPR027417">
    <property type="entry name" value="P-loop_NTPase"/>
</dbReference>
<dbReference type="InterPro" id="IPR033714">
    <property type="entry name" value="tRNA_bind_bactPheRS"/>
</dbReference>
<evidence type="ECO:0000256" key="9">
    <source>
        <dbReference type="ARBA" id="ARBA00022741"/>
    </source>
</evidence>
<name>A0A5B8MC64_9CHLO</name>
<feature type="compositionally biased region" description="Acidic residues" evidence="16">
    <location>
        <begin position="136"/>
        <end position="149"/>
    </location>
</feature>
<dbReference type="Gene3D" id="2.40.30.10">
    <property type="entry name" value="Translation factors"/>
    <property type="match status" value="2"/>
</dbReference>
<sequence>MGKKNKKGKKKAQDLDDYPDYDDDLDPLKGGGEAGEATDGNGDGGEEDEGAVEPPKPVAGKKKGKKGKKGKKQQVKFDDSDSDDDFDPLKSKPAGGFAALGAGDDSDEEAEEASSEEEEETGGKSKGASGFAALMGDDDDEDEESEEDEPVVKKSSGFAALMADGDEDESEEEEEEEEEDEPVVKKSSGFAALMADEGEEEEEEEEEEEPDMAKPSGFAALTLLGGGSESESESDQDTDSESGEEAVLPITGKVLSTEDHPNADKLKVVEIDAGDRTYQIVTSAKNVKKGRRVALARPGCVTWGTGIKIEKTEMRGMESEGMVLSTLDLGWETEKSKKAAILPKKWKAGHEVPREMPEEMKEDGGVDLSVFETGKKKKKSKKDKTKDSDAAEEEGSPDEVDLSAFGKKKKKSKKSKGGDSEISMEKLSLEEKEAPSPVEDAKPPPPAEKEESAPAFDASAFATKGKKKKNKKKNKKEPQPADDLDDIDAILAQLDGPAPVTEEAKPEPAPEEAKPEEPAEEEEPKALTANQKKKLKKKQKEAERKARLAAGEVDESETKSPAKGKKGGKPVSAAVKKMQEELEKRKQMEEEQARLEEEQRKKEEEEEAQRLEEERIKEEKRKLKKEKERLKKEKARKEGKLLTGKAKEEAKRLAAMREQMLRQAGILPDSAEAEGGVRKKVVYEKKKKRPAPAAKQEEVKKVEEEKKEEEVPAKAEEEVVEETAVEEEPVGDWDEVDWEEKADEKSSSAAQAGANDEAEDDDEDSDEYSESDLDSDEELERRIEAAREKRHERQREAMKNRSPDHLRSPICCILGHVDTGKTKLLDKIRGTNVQDGEAGGITQQIGATYIPGKEIATRTECLGDKQMKGSKLPGLLVIDTPGHESFTNLRSRGSGLCDIAILVVDIMHGLEQQTIESLNMLKMRKTPFIIALNKVDRMYDWKPIPNGGFRETLASQGDHVQQEFKKRYNDAVLALNQEGMNVALYWENPDIKSYVSIVPTSAITGEGIPDILNLLVTLTQQMMVERLMHTEYLQCTVLEVKQIEGLGTTIDVILINGTLRETDTIVVCGLGGPIVTPVRALLTPHPMREMRVKGSYLHHKEIEAAQGVKICANDLEGALAGTPLFVLGPEDDEEDLKDEVVSDVQSILGQVDKSGEGVCVQASTLGSLEALLEFLKSPDVRIPVSGISIGPVHKRDVMKASIMLERKKEYAVILAFDVDVSREAREMAKELDIKIFTADIIYHLFDQFTAYMKKVKEDRKKEVALDATFPCVLKILPTCIFNKKDPIVLGVEVLGGIAKVGSPLCVPTQDFVEIGRIASLEKNHKAVDKAYVGDSVAMKVNSTTALEASRMYGRHFDHTDELVSRISRHSIDLLKENYRDELTKEDWQLVLKLKHLFQIQ</sequence>
<feature type="compositionally biased region" description="Basic residues" evidence="16">
    <location>
        <begin position="464"/>
        <end position="475"/>
    </location>
</feature>
<keyword evidence="10" id="KW-0378">Hydrolase</keyword>
<protein>
    <recommendedName>
        <fullName evidence="4">Eukaryotic translation initiation factor 5B</fullName>
        <ecNumber evidence="3">3.6.5.3</ecNumber>
    </recommendedName>
    <alternativeName>
        <fullName evidence="14">Translation initiation factor IF-2</fullName>
    </alternativeName>
</protein>
<keyword evidence="8" id="KW-0479">Metal-binding</keyword>
<evidence type="ECO:0000256" key="11">
    <source>
        <dbReference type="ARBA" id="ARBA00022884"/>
    </source>
</evidence>
<dbReference type="EC" id="3.6.5.3" evidence="3"/>
<dbReference type="FunFam" id="3.40.50.300:FF:000112">
    <property type="entry name" value="Eukaryotic translation initiation factor 5B"/>
    <property type="match status" value="1"/>
</dbReference>
<dbReference type="PANTHER" id="PTHR43381">
    <property type="entry name" value="TRANSLATION INITIATION FACTOR IF-2-RELATED"/>
    <property type="match status" value="1"/>
</dbReference>
<dbReference type="InterPro" id="IPR012340">
    <property type="entry name" value="NA-bd_OB-fold"/>
</dbReference>
<dbReference type="CDD" id="cd16266">
    <property type="entry name" value="IF2_aeIF5B_IV"/>
    <property type="match status" value="1"/>
</dbReference>
<dbReference type="InterPro" id="IPR002547">
    <property type="entry name" value="tRNA-bd_dom"/>
</dbReference>
<evidence type="ECO:0000256" key="7">
    <source>
        <dbReference type="ARBA" id="ARBA00022555"/>
    </source>
</evidence>
<dbReference type="SUPFAM" id="SSF50447">
    <property type="entry name" value="Translation proteins"/>
    <property type="match status" value="1"/>
</dbReference>
<dbReference type="PROSITE" id="PS51722">
    <property type="entry name" value="G_TR_2"/>
    <property type="match status" value="1"/>
</dbReference>
<feature type="compositionally biased region" description="Acidic residues" evidence="16">
    <location>
        <begin position="390"/>
        <end position="401"/>
    </location>
</feature>
<evidence type="ECO:0000256" key="4">
    <source>
        <dbReference type="ARBA" id="ARBA00013824"/>
    </source>
</evidence>
<dbReference type="GO" id="GO:0005739">
    <property type="term" value="C:mitochondrion"/>
    <property type="evidence" value="ECO:0007669"/>
    <property type="project" value="TreeGrafter"/>
</dbReference>
<dbReference type="GO" id="GO:0003743">
    <property type="term" value="F:translation initiation factor activity"/>
    <property type="evidence" value="ECO:0007669"/>
    <property type="project" value="UniProtKB-KW"/>
</dbReference>
<dbReference type="GO" id="GO:0005525">
    <property type="term" value="F:GTP binding"/>
    <property type="evidence" value="ECO:0007669"/>
    <property type="project" value="UniProtKB-KW"/>
</dbReference>
<feature type="compositionally biased region" description="Basic and acidic residues" evidence="16">
    <location>
        <begin position="675"/>
        <end position="684"/>
    </location>
</feature>
<feature type="compositionally biased region" description="Basic residues" evidence="16">
    <location>
        <begin position="406"/>
        <end position="415"/>
    </location>
</feature>
<feature type="region of interest" description="Disordered" evidence="16">
    <location>
        <begin position="671"/>
        <end position="779"/>
    </location>
</feature>
<evidence type="ECO:0000259" key="18">
    <source>
        <dbReference type="PROSITE" id="PS51722"/>
    </source>
</evidence>
<feature type="compositionally biased region" description="Acidic residues" evidence="16">
    <location>
        <begin position="15"/>
        <end position="25"/>
    </location>
</feature>
<feature type="compositionally biased region" description="Acidic residues" evidence="16">
    <location>
        <begin position="164"/>
        <end position="181"/>
    </location>
</feature>
<dbReference type="PROSITE" id="PS50886">
    <property type="entry name" value="TRBD"/>
    <property type="match status" value="1"/>
</dbReference>
<comment type="similarity">
    <text evidence="2">Belongs to the TRAFAC class translation factor GTPase superfamily. Classic translation factor GTPase family. IF-2 subfamily.</text>
</comment>
<dbReference type="Pfam" id="PF00009">
    <property type="entry name" value="GTP_EFTU"/>
    <property type="match status" value="1"/>
</dbReference>
<dbReference type="InterPro" id="IPR036925">
    <property type="entry name" value="TIF_IF2_dom3_sf"/>
</dbReference>
<feature type="region of interest" description="Disordered" evidence="16">
    <location>
        <begin position="352"/>
        <end position="650"/>
    </location>
</feature>
<dbReference type="Pfam" id="PF11987">
    <property type="entry name" value="IF-2"/>
    <property type="match status" value="1"/>
</dbReference>
<dbReference type="GO" id="GO:0003924">
    <property type="term" value="F:GTPase activity"/>
    <property type="evidence" value="ECO:0007669"/>
    <property type="project" value="InterPro"/>
</dbReference>
<accession>A0A5B8MC64</accession>
<feature type="compositionally biased region" description="Acidic residues" evidence="16">
    <location>
        <begin position="718"/>
        <end position="741"/>
    </location>
</feature>
<feature type="compositionally biased region" description="Basic and acidic residues" evidence="16">
    <location>
        <begin position="502"/>
        <end position="517"/>
    </location>
</feature>
<dbReference type="FunFam" id="2.40.30.10:FF:000026">
    <property type="entry name" value="Eukaryotic translation initiation factor 5B"/>
    <property type="match status" value="1"/>
</dbReference>
<dbReference type="Pfam" id="PF14578">
    <property type="entry name" value="GTP_EFTU_D4"/>
    <property type="match status" value="1"/>
</dbReference>
<evidence type="ECO:0000256" key="1">
    <source>
        <dbReference type="ARBA" id="ARBA00004496"/>
    </source>
</evidence>
<feature type="domain" description="TRNA-binding" evidence="17">
    <location>
        <begin position="243"/>
        <end position="353"/>
    </location>
</feature>
<evidence type="ECO:0000259" key="17">
    <source>
        <dbReference type="PROSITE" id="PS50886"/>
    </source>
</evidence>
<feature type="compositionally biased region" description="Acidic residues" evidence="16">
    <location>
        <begin position="196"/>
        <end position="210"/>
    </location>
</feature>
<evidence type="ECO:0000256" key="13">
    <source>
        <dbReference type="ARBA" id="ARBA00023134"/>
    </source>
</evidence>
<dbReference type="PRINTS" id="PR00315">
    <property type="entry name" value="ELONGATNFCT"/>
</dbReference>
<dbReference type="Gene3D" id="3.40.50.300">
    <property type="entry name" value="P-loop containing nucleotide triphosphate hydrolases"/>
    <property type="match status" value="1"/>
</dbReference>
<organism evidence="19 20">
    <name type="scientific">Chloropicon primus</name>
    <dbReference type="NCBI Taxonomy" id="1764295"/>
    <lineage>
        <taxon>Eukaryota</taxon>
        <taxon>Viridiplantae</taxon>
        <taxon>Chlorophyta</taxon>
        <taxon>Chloropicophyceae</taxon>
        <taxon>Chloropicales</taxon>
        <taxon>Chloropicaceae</taxon>
        <taxon>Chloropicon</taxon>
    </lineage>
</organism>
<evidence type="ECO:0000256" key="10">
    <source>
        <dbReference type="ARBA" id="ARBA00022801"/>
    </source>
</evidence>
<keyword evidence="9" id="KW-0547">Nucleotide-binding</keyword>
<dbReference type="EMBL" id="CP031034">
    <property type="protein sequence ID" value="QDZ17691.1"/>
    <property type="molecule type" value="Genomic_DNA"/>
</dbReference>
<feature type="compositionally biased region" description="Basic and acidic residues" evidence="16">
    <location>
        <begin position="695"/>
        <end position="717"/>
    </location>
</feature>
<keyword evidence="20" id="KW-1185">Reference proteome</keyword>
<feature type="compositionally biased region" description="Basic and acidic residues" evidence="16">
    <location>
        <begin position="352"/>
        <end position="364"/>
    </location>
</feature>
<evidence type="ECO:0000256" key="8">
    <source>
        <dbReference type="ARBA" id="ARBA00022723"/>
    </source>
</evidence>
<evidence type="ECO:0000256" key="6">
    <source>
        <dbReference type="ARBA" id="ARBA00022540"/>
    </source>
</evidence>
<feature type="compositionally biased region" description="Acidic residues" evidence="16">
    <location>
        <begin position="230"/>
        <end position="244"/>
    </location>
</feature>
<dbReference type="Gene3D" id="3.40.50.10050">
    <property type="entry name" value="Translation initiation factor IF- 2, domain 3"/>
    <property type="match status" value="1"/>
</dbReference>
<gene>
    <name evidence="19" type="ORF">A3770_01p02090</name>
</gene>
<feature type="compositionally biased region" description="Basic and acidic residues" evidence="16">
    <location>
        <begin position="577"/>
        <end position="650"/>
    </location>
</feature>
<dbReference type="PANTHER" id="PTHR43381:SF4">
    <property type="entry name" value="EUKARYOTIC TRANSLATION INITIATION FACTOR 5B"/>
    <property type="match status" value="1"/>
</dbReference>
<comment type="subcellular location">
    <subcellularLocation>
        <location evidence="1">Cytoplasm</location>
    </subcellularLocation>
</comment>
<keyword evidence="5" id="KW-0963">Cytoplasm</keyword>
<dbReference type="OrthoDB" id="4928at2759"/>
<dbReference type="SUPFAM" id="SSF50249">
    <property type="entry name" value="Nucleic acid-binding proteins"/>
    <property type="match status" value="1"/>
</dbReference>
<feature type="compositionally biased region" description="Acidic residues" evidence="16">
    <location>
        <begin position="104"/>
        <end position="120"/>
    </location>
</feature>
<evidence type="ECO:0000256" key="15">
    <source>
        <dbReference type="PROSITE-ProRule" id="PRU00209"/>
    </source>
</evidence>
<evidence type="ECO:0000256" key="2">
    <source>
        <dbReference type="ARBA" id="ARBA00007733"/>
    </source>
</evidence>
<dbReference type="InterPro" id="IPR023115">
    <property type="entry name" value="TIF_IF2_dom3"/>
</dbReference>
<feature type="compositionally biased region" description="Basic residues" evidence="16">
    <location>
        <begin position="59"/>
        <end position="74"/>
    </location>
</feature>
<dbReference type="GO" id="GO:0000049">
    <property type="term" value="F:tRNA binding"/>
    <property type="evidence" value="ECO:0007669"/>
    <property type="project" value="UniProtKB-UniRule"/>
</dbReference>
<dbReference type="Pfam" id="PF01588">
    <property type="entry name" value="tRNA_bind"/>
    <property type="match status" value="1"/>
</dbReference>
<dbReference type="InterPro" id="IPR029459">
    <property type="entry name" value="EFTU-type"/>
</dbReference>
<dbReference type="NCBIfam" id="TIGR00231">
    <property type="entry name" value="small_GTP"/>
    <property type="match status" value="1"/>
</dbReference>
<dbReference type="Gene3D" id="2.40.50.140">
    <property type="entry name" value="Nucleic acid-binding proteins"/>
    <property type="match status" value="1"/>
</dbReference>
<keyword evidence="13" id="KW-0342">GTP-binding</keyword>
<dbReference type="GO" id="GO:0046872">
    <property type="term" value="F:metal ion binding"/>
    <property type="evidence" value="ECO:0007669"/>
    <property type="project" value="UniProtKB-KW"/>
</dbReference>
<feature type="region of interest" description="Disordered" evidence="16">
    <location>
        <begin position="1"/>
        <end position="263"/>
    </location>
</feature>
<evidence type="ECO:0000256" key="14">
    <source>
        <dbReference type="ARBA" id="ARBA00032478"/>
    </source>
</evidence>